<evidence type="ECO:0000259" key="6">
    <source>
        <dbReference type="Pfam" id="PF00296"/>
    </source>
</evidence>
<keyword evidence="4 7" id="KW-0503">Monooxygenase</keyword>
<evidence type="ECO:0000313" key="7">
    <source>
        <dbReference type="EMBL" id="ONG45629.1"/>
    </source>
</evidence>
<dbReference type="SUPFAM" id="SSF51679">
    <property type="entry name" value="Bacterial luciferase-like"/>
    <property type="match status" value="1"/>
</dbReference>
<dbReference type="CDD" id="cd01094">
    <property type="entry name" value="Alkanesulfonate_monoxygenase"/>
    <property type="match status" value="1"/>
</dbReference>
<evidence type="ECO:0000256" key="1">
    <source>
        <dbReference type="ARBA" id="ARBA00022630"/>
    </source>
</evidence>
<keyword evidence="1" id="KW-0285">Flavoprotein</keyword>
<comment type="caution">
    <text evidence="7">The sequence shown here is derived from an EMBL/GenBank/DDBJ whole genome shotgun (WGS) entry which is preliminary data.</text>
</comment>
<dbReference type="Gene3D" id="3.20.20.30">
    <property type="entry name" value="Luciferase-like domain"/>
    <property type="match status" value="1"/>
</dbReference>
<evidence type="ECO:0000256" key="3">
    <source>
        <dbReference type="ARBA" id="ARBA00023002"/>
    </source>
</evidence>
<dbReference type="RefSeq" id="WP_076960229.1">
    <property type="nucleotide sequence ID" value="NZ_MLCO01000344.1"/>
</dbReference>
<dbReference type="OrthoDB" id="9814695at2"/>
<evidence type="ECO:0000256" key="5">
    <source>
        <dbReference type="SAM" id="MobiDB-lite"/>
    </source>
</evidence>
<dbReference type="Pfam" id="PF00296">
    <property type="entry name" value="Bac_luciferase"/>
    <property type="match status" value="1"/>
</dbReference>
<evidence type="ECO:0000256" key="2">
    <source>
        <dbReference type="ARBA" id="ARBA00022643"/>
    </source>
</evidence>
<evidence type="ECO:0000313" key="8">
    <source>
        <dbReference type="Proteomes" id="UP000188879"/>
    </source>
</evidence>
<feature type="domain" description="Luciferase-like" evidence="6">
    <location>
        <begin position="10"/>
        <end position="336"/>
    </location>
</feature>
<gene>
    <name evidence="7" type="ORF">BKE38_26295</name>
</gene>
<dbReference type="PANTHER" id="PTHR42847">
    <property type="entry name" value="ALKANESULFONATE MONOOXYGENASE"/>
    <property type="match status" value="1"/>
</dbReference>
<name>A0A1V2GWS7_9PROT</name>
<dbReference type="PANTHER" id="PTHR42847:SF9">
    <property type="entry name" value="BLL6451 PROTEIN"/>
    <property type="match status" value="1"/>
</dbReference>
<dbReference type="GO" id="GO:0008726">
    <property type="term" value="F:alkanesulfonate monooxygenase activity"/>
    <property type="evidence" value="ECO:0007669"/>
    <property type="project" value="TreeGrafter"/>
</dbReference>
<dbReference type="AlphaFoldDB" id="A0A1V2GWS7"/>
<feature type="region of interest" description="Disordered" evidence="5">
    <location>
        <begin position="253"/>
        <end position="281"/>
    </location>
</feature>
<organism evidence="7 8">
    <name type="scientific">Teichococcus deserti</name>
    <dbReference type="NCBI Taxonomy" id="1817963"/>
    <lineage>
        <taxon>Bacteria</taxon>
        <taxon>Pseudomonadati</taxon>
        <taxon>Pseudomonadota</taxon>
        <taxon>Alphaproteobacteria</taxon>
        <taxon>Acetobacterales</taxon>
        <taxon>Roseomonadaceae</taxon>
        <taxon>Roseomonas</taxon>
    </lineage>
</organism>
<proteinExistence type="predicted"/>
<dbReference type="InterPro" id="IPR011251">
    <property type="entry name" value="Luciferase-like_dom"/>
</dbReference>
<dbReference type="InterPro" id="IPR050172">
    <property type="entry name" value="SsuD_RutA_monooxygenase"/>
</dbReference>
<dbReference type="Proteomes" id="UP000188879">
    <property type="component" value="Unassembled WGS sequence"/>
</dbReference>
<reference evidence="7 8" key="1">
    <citation type="submission" date="2016-10" db="EMBL/GenBank/DDBJ databases">
        <title>Draft Genome sequence of Roseomonas sp. strain M3.</title>
        <authorList>
            <person name="Subhash Y."/>
            <person name="Lee S."/>
        </authorList>
    </citation>
    <scope>NUCLEOTIDE SEQUENCE [LARGE SCALE GENOMIC DNA]</scope>
    <source>
        <strain evidence="7 8">M3</strain>
    </source>
</reference>
<dbReference type="GO" id="GO:0046306">
    <property type="term" value="P:alkanesulfonate catabolic process"/>
    <property type="evidence" value="ECO:0007669"/>
    <property type="project" value="TreeGrafter"/>
</dbReference>
<keyword evidence="3" id="KW-0560">Oxidoreductase</keyword>
<keyword evidence="2" id="KW-0288">FMN</keyword>
<sequence>MSVEFIGYVGHFDSSETRRRSGPALDVPYVEAVAKAHEHVGFDRVLVAFHSNSAESILIGQHIAHVTDRLGLMIAHRPGFTAPTLAARQLATLDQFSRGRAAVHIITGGNDRELAQDGDSLSKDERYARASEYLDILRQEWSSPKPFDYEGTFYQVKGGFGDVKPYRPEGIPVFFGGASEAAIPVAGKHADVYALWGETLQQTADLLGRIRAAAAPHGRSPRFSLSLRPILAETEELAWAKADAILARARALRETGGNGRSPHNARQYDGSGVAAPPPNEGSRRLLEAAAQGKRLDKRLWTEIAALTGASGNSTALVGTPDQVAEALLDYHDLGISTFLIRGFDPLVDAIQYGRELIPEVRRRLADRAATKVAAE</sequence>
<protein>
    <submittedName>
        <fullName evidence="7">Alkanesulfonate monooxygenase</fullName>
    </submittedName>
</protein>
<evidence type="ECO:0000256" key="4">
    <source>
        <dbReference type="ARBA" id="ARBA00023033"/>
    </source>
</evidence>
<accession>A0A1V2GWS7</accession>
<dbReference type="EMBL" id="MLCO01000344">
    <property type="protein sequence ID" value="ONG45629.1"/>
    <property type="molecule type" value="Genomic_DNA"/>
</dbReference>
<keyword evidence="8" id="KW-1185">Reference proteome</keyword>
<dbReference type="InterPro" id="IPR036661">
    <property type="entry name" value="Luciferase-like_sf"/>
</dbReference>